<feature type="transmembrane region" description="Helical" evidence="1">
    <location>
        <begin position="156"/>
        <end position="178"/>
    </location>
</feature>
<dbReference type="OrthoDB" id="7779135at2759"/>
<protein>
    <submittedName>
        <fullName evidence="2">Uncharacterized protein</fullName>
    </submittedName>
</protein>
<organism evidence="2 3">
    <name type="scientific">Melipona quadrifasciata</name>
    <dbReference type="NCBI Taxonomy" id="166423"/>
    <lineage>
        <taxon>Eukaryota</taxon>
        <taxon>Metazoa</taxon>
        <taxon>Ecdysozoa</taxon>
        <taxon>Arthropoda</taxon>
        <taxon>Hexapoda</taxon>
        <taxon>Insecta</taxon>
        <taxon>Pterygota</taxon>
        <taxon>Neoptera</taxon>
        <taxon>Endopterygota</taxon>
        <taxon>Hymenoptera</taxon>
        <taxon>Apocrita</taxon>
        <taxon>Aculeata</taxon>
        <taxon>Apoidea</taxon>
        <taxon>Anthophila</taxon>
        <taxon>Apidae</taxon>
        <taxon>Melipona</taxon>
    </lineage>
</organism>
<gene>
    <name evidence="2" type="ORF">WN51_08419</name>
</gene>
<accession>A0A0N0BK93</accession>
<evidence type="ECO:0000313" key="2">
    <source>
        <dbReference type="EMBL" id="KOX80242.1"/>
    </source>
</evidence>
<name>A0A0N0BK93_9HYME</name>
<dbReference type="AlphaFoldDB" id="A0A0N0BK93"/>
<keyword evidence="1" id="KW-0472">Membrane</keyword>
<sequence length="196" mass="21912">MGEISYNGQLVNLDNIRPFCHIIQIRNEESIRSIFPFQTISVVLVLMVLAVASSQDYSQLFAGFGPYLRQSAIVREIRSDSVQYLMFKSPVLFPPGPPPNNADSSGVIAGASGYGFVPPNQVRVYCLKCCIEFLKNFRTYGYDDSLKKKKRFLPKIPTSISGIAYIVLIVIVIIQMVIVQRKPVTTSVDELNIKSN</sequence>
<feature type="transmembrane region" description="Helical" evidence="1">
    <location>
        <begin position="34"/>
        <end position="52"/>
    </location>
</feature>
<keyword evidence="1" id="KW-0812">Transmembrane</keyword>
<keyword evidence="3" id="KW-1185">Reference proteome</keyword>
<reference evidence="2 3" key="1">
    <citation type="submission" date="2015-07" db="EMBL/GenBank/DDBJ databases">
        <title>The genome of Melipona quadrifasciata.</title>
        <authorList>
            <person name="Pan H."/>
            <person name="Kapheim K."/>
        </authorList>
    </citation>
    <scope>NUCLEOTIDE SEQUENCE [LARGE SCALE GENOMIC DNA]</scope>
    <source>
        <strain evidence="2">0111107301</strain>
        <tissue evidence="2">Whole body</tissue>
    </source>
</reference>
<dbReference type="EMBL" id="KQ435706">
    <property type="protein sequence ID" value="KOX80242.1"/>
    <property type="molecule type" value="Genomic_DNA"/>
</dbReference>
<keyword evidence="1" id="KW-1133">Transmembrane helix</keyword>
<dbReference type="STRING" id="166423.A0A0N0BK93"/>
<dbReference type="Proteomes" id="UP000053105">
    <property type="component" value="Unassembled WGS sequence"/>
</dbReference>
<evidence type="ECO:0000256" key="1">
    <source>
        <dbReference type="SAM" id="Phobius"/>
    </source>
</evidence>
<evidence type="ECO:0000313" key="3">
    <source>
        <dbReference type="Proteomes" id="UP000053105"/>
    </source>
</evidence>
<proteinExistence type="predicted"/>